<dbReference type="EMBL" id="PVXQ01000002">
    <property type="protein sequence ID" value="PRR84323.1"/>
    <property type="molecule type" value="Genomic_DNA"/>
</dbReference>
<evidence type="ECO:0000256" key="1">
    <source>
        <dbReference type="ARBA" id="ARBA00004196"/>
    </source>
</evidence>
<evidence type="ECO:0000313" key="5">
    <source>
        <dbReference type="EMBL" id="PRR84323.1"/>
    </source>
</evidence>
<protein>
    <submittedName>
        <fullName evidence="5">Putative ABC transporter substrate-binding protein YesO</fullName>
    </submittedName>
</protein>
<sequence>MVTTLAGCGSSKTDSDEVATITYAIWDKNQEPGMRAIADAFEAENSDIKVNIEVTNWDQYWTKLEAAATGGALPDVFWMHSNNFVKYASNGMLMDITDRIEESEIVDLKNFPEGLVDATVQDGKTYGRPKDYDTIGLWYNKALFDEAKIAYPDATWDWSKLQEVSKQLTNISTGVYGFAAPADAQQGYYNFIYQNGGTVISDDKTKSGFDSVATKEAIQFDLDFSLKDKSSPTGEQFADTSFGAMFQSGKVAMGLFGSWMVSEFKANDYVKANCDVATIPQGKEKATMYNGLQNAVAAESEYPEQSWKFLEFMGTEEANLLQAENGAAIPAFTGTAQPWVDYSKEFNLQVYPEMLEYAVPVPTSKTTTQWKEYENDILKKVWAGQMTVEDGCNQLAKQMNESLATEK</sequence>
<accession>A0A2T0BKF9</accession>
<dbReference type="Pfam" id="PF01547">
    <property type="entry name" value="SBP_bac_1"/>
    <property type="match status" value="1"/>
</dbReference>
<dbReference type="Proteomes" id="UP000239471">
    <property type="component" value="Unassembled WGS sequence"/>
</dbReference>
<dbReference type="PANTHER" id="PTHR43649">
    <property type="entry name" value="ARABINOSE-BINDING PROTEIN-RELATED"/>
    <property type="match status" value="1"/>
</dbReference>
<proteinExistence type="inferred from homology"/>
<dbReference type="CDD" id="cd13585">
    <property type="entry name" value="PBP2_TMBP_like"/>
    <property type="match status" value="1"/>
</dbReference>
<evidence type="ECO:0000256" key="4">
    <source>
        <dbReference type="ARBA" id="ARBA00022729"/>
    </source>
</evidence>
<dbReference type="SUPFAM" id="SSF53850">
    <property type="entry name" value="Periplasmic binding protein-like II"/>
    <property type="match status" value="1"/>
</dbReference>
<gene>
    <name evidence="5" type="primary">yesO</name>
    <name evidence="5" type="ORF">CLVI_02490</name>
</gene>
<dbReference type="PANTHER" id="PTHR43649:SF31">
    <property type="entry name" value="SN-GLYCEROL-3-PHOSPHATE-BINDING PERIPLASMIC PROTEIN UGPB"/>
    <property type="match status" value="1"/>
</dbReference>
<dbReference type="AlphaFoldDB" id="A0A2T0BKF9"/>
<dbReference type="GO" id="GO:0030313">
    <property type="term" value="C:cell envelope"/>
    <property type="evidence" value="ECO:0007669"/>
    <property type="project" value="UniProtKB-SubCell"/>
</dbReference>
<evidence type="ECO:0000256" key="3">
    <source>
        <dbReference type="ARBA" id="ARBA00022448"/>
    </source>
</evidence>
<name>A0A2T0BKF9_9CLOT</name>
<comment type="caution">
    <text evidence="5">The sequence shown here is derived from an EMBL/GenBank/DDBJ whole genome shotgun (WGS) entry which is preliminary data.</text>
</comment>
<keyword evidence="6" id="KW-1185">Reference proteome</keyword>
<reference evidence="5 6" key="1">
    <citation type="submission" date="2018-03" db="EMBL/GenBank/DDBJ databases">
        <title>Genome sequence of Clostridium vincentii DSM 10228.</title>
        <authorList>
            <person name="Poehlein A."/>
            <person name="Daniel R."/>
        </authorList>
    </citation>
    <scope>NUCLEOTIDE SEQUENCE [LARGE SCALE GENOMIC DNA]</scope>
    <source>
        <strain evidence="5 6">DSM 10228</strain>
    </source>
</reference>
<keyword evidence="4" id="KW-0732">Signal</keyword>
<dbReference type="RefSeq" id="WP_106058296.1">
    <property type="nucleotide sequence ID" value="NZ_PVXQ01000002.1"/>
</dbReference>
<organism evidence="5 6">
    <name type="scientific">Clostridium vincentii</name>
    <dbReference type="NCBI Taxonomy" id="52704"/>
    <lineage>
        <taxon>Bacteria</taxon>
        <taxon>Bacillati</taxon>
        <taxon>Bacillota</taxon>
        <taxon>Clostridia</taxon>
        <taxon>Eubacteriales</taxon>
        <taxon>Clostridiaceae</taxon>
        <taxon>Clostridium</taxon>
    </lineage>
</organism>
<dbReference type="InterPro" id="IPR050490">
    <property type="entry name" value="Bact_solute-bd_prot1"/>
</dbReference>
<comment type="subcellular location">
    <subcellularLocation>
        <location evidence="1">Cell envelope</location>
    </subcellularLocation>
</comment>
<evidence type="ECO:0000256" key="2">
    <source>
        <dbReference type="ARBA" id="ARBA00008520"/>
    </source>
</evidence>
<keyword evidence="3" id="KW-0813">Transport</keyword>
<dbReference type="OrthoDB" id="383937at2"/>
<dbReference type="Gene3D" id="3.40.190.10">
    <property type="entry name" value="Periplasmic binding protein-like II"/>
    <property type="match status" value="1"/>
</dbReference>
<evidence type="ECO:0000313" key="6">
    <source>
        <dbReference type="Proteomes" id="UP000239471"/>
    </source>
</evidence>
<comment type="similarity">
    <text evidence="2">Belongs to the bacterial solute-binding protein 1 family.</text>
</comment>
<dbReference type="InterPro" id="IPR006059">
    <property type="entry name" value="SBP"/>
</dbReference>